<dbReference type="AlphaFoldDB" id="A0A5Q0GRM7"/>
<proteinExistence type="predicted"/>
<name>A0A5Q0GRM7_SACSY</name>
<dbReference type="OrthoDB" id="3693305at2"/>
<reference evidence="2" key="1">
    <citation type="journal article" date="2021" name="Curr. Microbiol.">
        <title>Complete genome of nocamycin-producing strain Saccharothrix syringae NRRL B-16468 reveals the biosynthetic potential for secondary metabolites.</title>
        <authorList>
            <person name="Mo X."/>
            <person name="Yang S."/>
        </authorList>
    </citation>
    <scope>NUCLEOTIDE SEQUENCE [LARGE SCALE GENOMIC DNA]</scope>
    <source>
        <strain evidence="2">ATCC 51364 / DSM 43886 / JCM 6844 / KCTC 9398 / NBRC 14523 / NRRL B-16468 / INA 2240</strain>
    </source>
</reference>
<dbReference type="InterPro" id="IPR022536">
    <property type="entry name" value="EspC"/>
</dbReference>
<dbReference type="KEGG" id="ssyi:EKG83_02770"/>
<dbReference type="Proteomes" id="UP000325787">
    <property type="component" value="Chromosome"/>
</dbReference>
<organism evidence="1 2">
    <name type="scientific">Saccharothrix syringae</name>
    <name type="common">Nocardiopsis syringae</name>
    <dbReference type="NCBI Taxonomy" id="103733"/>
    <lineage>
        <taxon>Bacteria</taxon>
        <taxon>Bacillati</taxon>
        <taxon>Actinomycetota</taxon>
        <taxon>Actinomycetes</taxon>
        <taxon>Pseudonocardiales</taxon>
        <taxon>Pseudonocardiaceae</taxon>
        <taxon>Saccharothrix</taxon>
    </lineage>
</organism>
<dbReference type="RefSeq" id="WP_033432156.1">
    <property type="nucleotide sequence ID" value="NZ_CP034550.1"/>
</dbReference>
<dbReference type="GO" id="GO:0009306">
    <property type="term" value="P:protein secretion"/>
    <property type="evidence" value="ECO:0007669"/>
    <property type="project" value="InterPro"/>
</dbReference>
<gene>
    <name evidence="1" type="ORF">EKG83_02770</name>
</gene>
<accession>A0A5Q0GRM7</accession>
<keyword evidence="2" id="KW-1185">Reference proteome</keyword>
<protein>
    <submittedName>
        <fullName evidence="1">ESX-1 secretion-associated protein</fullName>
    </submittedName>
</protein>
<evidence type="ECO:0000313" key="1">
    <source>
        <dbReference type="EMBL" id="QFZ16531.1"/>
    </source>
</evidence>
<dbReference type="EMBL" id="CP034550">
    <property type="protein sequence ID" value="QFZ16531.1"/>
    <property type="molecule type" value="Genomic_DNA"/>
</dbReference>
<sequence length="104" mass="11173">MTKFESFNVSPEQIRSHAGTVDQLTQRMLGATQTADPSLSTDAFGVFGSFLAEFLLKAAGSSQDILGQATETLADMCQGLREVAELYESVDMDNAFGFNGRARG</sequence>
<dbReference type="Pfam" id="PF10824">
    <property type="entry name" value="T7SS_ESX_EspC"/>
    <property type="match status" value="1"/>
</dbReference>
<evidence type="ECO:0000313" key="2">
    <source>
        <dbReference type="Proteomes" id="UP000325787"/>
    </source>
</evidence>